<accession>A0ABS2TMN0</accession>
<dbReference type="RefSeq" id="WP_205356488.1">
    <property type="nucleotide sequence ID" value="NZ_JADKYB010000004.1"/>
</dbReference>
<dbReference type="EMBL" id="JADKYB010000004">
    <property type="protein sequence ID" value="MBM9504609.1"/>
    <property type="molecule type" value="Genomic_DNA"/>
</dbReference>
<sequence length="381" mass="38907">MTRRRMRGVLVGALGLAMGAGVLLAGAGSASAHSRTHHDSTATSGTVTLTARSNSLDDTSPFTQVSVNKACPADYQDALYVSLVVPDGRETLLASHLTSGAPYATAPATAQVPAASGNGTIVRSIATAFDLASVPVADGTYPIHVTCANTDRVAFPEHPTFTGFIDVTGDTWQVSGHAAPIATNVKLSASPANHVQVGQPFTLTAKVSGGVPGAVQFEADNGVTVIGDPVPVVNGVATIQPPANTVPQVRSYIAVFTPTDQLAYAQDYTVLSYAFVKAPSITVTDANGTVLGATPQLAPGQQITVSATGFRPADGETVDVAATNVYFGVLPAVFPSTTSDATGSVTGYTLTVPSHISAGDHKIVLIGENTLVTITFAFTTK</sequence>
<evidence type="ECO:0000313" key="2">
    <source>
        <dbReference type="EMBL" id="MBM9504609.1"/>
    </source>
</evidence>
<gene>
    <name evidence="2" type="ORF">ITX44_08670</name>
</gene>
<comment type="caution">
    <text evidence="2">The sequence shown here is derived from an EMBL/GenBank/DDBJ whole genome shotgun (WGS) entry which is preliminary data.</text>
</comment>
<protein>
    <recommendedName>
        <fullName evidence="4">Ig-like domain-containing protein</fullName>
    </recommendedName>
</protein>
<evidence type="ECO:0000313" key="3">
    <source>
        <dbReference type="Proteomes" id="UP000749040"/>
    </source>
</evidence>
<evidence type="ECO:0000256" key="1">
    <source>
        <dbReference type="SAM" id="SignalP"/>
    </source>
</evidence>
<keyword evidence="1" id="KW-0732">Signal</keyword>
<proteinExistence type="predicted"/>
<feature type="chain" id="PRO_5046699231" description="Ig-like domain-containing protein" evidence="1">
    <location>
        <begin position="26"/>
        <end position="381"/>
    </location>
</feature>
<reference evidence="2 3" key="1">
    <citation type="submission" date="2021-01" db="EMBL/GenBank/DDBJ databases">
        <title>Streptomyces acididurans sp. nov., isolated from a peat swamp forest soil.</title>
        <authorList>
            <person name="Chantavorakit T."/>
            <person name="Duangmal K."/>
        </authorList>
    </citation>
    <scope>NUCLEOTIDE SEQUENCE [LARGE SCALE GENOMIC DNA]</scope>
    <source>
        <strain evidence="2 3">KK5PA1</strain>
    </source>
</reference>
<keyword evidence="3" id="KW-1185">Reference proteome</keyword>
<name>A0ABS2TMN0_9ACTN</name>
<evidence type="ECO:0008006" key="4">
    <source>
        <dbReference type="Google" id="ProtNLM"/>
    </source>
</evidence>
<dbReference type="Proteomes" id="UP000749040">
    <property type="component" value="Unassembled WGS sequence"/>
</dbReference>
<feature type="signal peptide" evidence="1">
    <location>
        <begin position="1"/>
        <end position="25"/>
    </location>
</feature>
<organism evidence="2 3">
    <name type="scientific">Actinacidiphila acididurans</name>
    <dbReference type="NCBI Taxonomy" id="2784346"/>
    <lineage>
        <taxon>Bacteria</taxon>
        <taxon>Bacillati</taxon>
        <taxon>Actinomycetota</taxon>
        <taxon>Actinomycetes</taxon>
        <taxon>Kitasatosporales</taxon>
        <taxon>Streptomycetaceae</taxon>
        <taxon>Actinacidiphila</taxon>
    </lineage>
</organism>